<accession>A0AC58TL86</accession>
<keyword evidence="1" id="KW-1185">Reference proteome</keyword>
<name>A0AC58TL86_TOBAC</name>
<evidence type="ECO:0000313" key="1">
    <source>
        <dbReference type="Proteomes" id="UP000790787"/>
    </source>
</evidence>
<dbReference type="Proteomes" id="UP000790787">
    <property type="component" value="Chromosome 21"/>
</dbReference>
<gene>
    <name evidence="2" type="primary">LOC142175275</name>
</gene>
<sequence>MVPLTNNEADHDALIAGLELARGLDSEVIEIKCDSQLVVNQVYGIFETKEECMKQYLVKIQALLARFLEWSITHIPREENAEVDALASLGSSTEMKGSESGTVVQLMHSVLDVDNYYEVNTTNLVWDWKDEIIDYLEYGKRPEDSKASCALHVKAARYIFKGSQLYRKSFQGSLARYLGASEANYVIREVHEGICKNHSGADSLVLKLLRA</sequence>
<organism evidence="1 2">
    <name type="scientific">Nicotiana tabacum</name>
    <name type="common">Common tobacco</name>
    <dbReference type="NCBI Taxonomy" id="4097"/>
    <lineage>
        <taxon>Eukaryota</taxon>
        <taxon>Viridiplantae</taxon>
        <taxon>Streptophyta</taxon>
        <taxon>Embryophyta</taxon>
        <taxon>Tracheophyta</taxon>
        <taxon>Spermatophyta</taxon>
        <taxon>Magnoliopsida</taxon>
        <taxon>eudicotyledons</taxon>
        <taxon>Gunneridae</taxon>
        <taxon>Pentapetalae</taxon>
        <taxon>asterids</taxon>
        <taxon>lamiids</taxon>
        <taxon>Solanales</taxon>
        <taxon>Solanaceae</taxon>
        <taxon>Nicotianoideae</taxon>
        <taxon>Nicotianeae</taxon>
        <taxon>Nicotiana</taxon>
    </lineage>
</organism>
<protein>
    <submittedName>
        <fullName evidence="2">Uncharacterized protein LOC142175275</fullName>
    </submittedName>
</protein>
<reference evidence="1" key="1">
    <citation type="journal article" date="2014" name="Nat. Commun.">
        <title>The tobacco genome sequence and its comparison with those of tomato and potato.</title>
        <authorList>
            <person name="Sierro N."/>
            <person name="Battey J.N."/>
            <person name="Ouadi S."/>
            <person name="Bakaher N."/>
            <person name="Bovet L."/>
            <person name="Willig A."/>
            <person name="Goepfert S."/>
            <person name="Peitsch M.C."/>
            <person name="Ivanov N.V."/>
        </authorList>
    </citation>
    <scope>NUCLEOTIDE SEQUENCE [LARGE SCALE GENOMIC DNA]</scope>
</reference>
<evidence type="ECO:0000313" key="2">
    <source>
        <dbReference type="RefSeq" id="XP_075097961.1"/>
    </source>
</evidence>
<dbReference type="RefSeq" id="XP_075097961.1">
    <property type="nucleotide sequence ID" value="XM_075241860.1"/>
</dbReference>
<reference evidence="2" key="2">
    <citation type="submission" date="2025-08" db="UniProtKB">
        <authorList>
            <consortium name="RefSeq"/>
        </authorList>
    </citation>
    <scope>IDENTIFICATION</scope>
    <source>
        <tissue evidence="2">Leaf</tissue>
    </source>
</reference>
<proteinExistence type="predicted"/>